<dbReference type="Proteomes" id="UP000029386">
    <property type="component" value="Unassembled WGS sequence"/>
</dbReference>
<evidence type="ECO:0000256" key="3">
    <source>
        <dbReference type="ARBA" id="ARBA00004819"/>
    </source>
</evidence>
<dbReference type="InterPro" id="IPR005814">
    <property type="entry name" value="Aminotrans_3"/>
</dbReference>
<keyword evidence="5 8" id="KW-0663">Pyridoxal phosphate</keyword>
<name>A0A087RTS8_9ARCH</name>
<comment type="caution">
    <text evidence="9">The sequence shown here is derived from an EMBL/GenBank/DDBJ whole genome shotgun (WGS) entry which is preliminary data.</text>
</comment>
<dbReference type="AlphaFoldDB" id="A0A087RTS8"/>
<evidence type="ECO:0000256" key="4">
    <source>
        <dbReference type="ARBA" id="ARBA00008981"/>
    </source>
</evidence>
<keyword evidence="8" id="KW-0963">Cytoplasm</keyword>
<dbReference type="EMBL" id="JOSY01000011">
    <property type="protein sequence ID" value="KFM16882.1"/>
    <property type="molecule type" value="Genomic_DNA"/>
</dbReference>
<dbReference type="InterPro" id="IPR049704">
    <property type="entry name" value="Aminotrans_3_PPA_site"/>
</dbReference>
<dbReference type="PATRIC" id="fig|1502291.3.peg.380"/>
<evidence type="ECO:0000256" key="2">
    <source>
        <dbReference type="ARBA" id="ARBA00001933"/>
    </source>
</evidence>
<dbReference type="STRING" id="1502291.AAA799D11_00447"/>
<dbReference type="GO" id="GO:0005737">
    <property type="term" value="C:cytoplasm"/>
    <property type="evidence" value="ECO:0007669"/>
    <property type="project" value="UniProtKB-SubCell"/>
</dbReference>
<evidence type="ECO:0000256" key="6">
    <source>
        <dbReference type="ARBA" id="ARBA00023235"/>
    </source>
</evidence>
<dbReference type="GO" id="GO:0030170">
    <property type="term" value="F:pyridoxal phosphate binding"/>
    <property type="evidence" value="ECO:0007669"/>
    <property type="project" value="InterPro"/>
</dbReference>
<dbReference type="CDD" id="cd00610">
    <property type="entry name" value="OAT_like"/>
    <property type="match status" value="1"/>
</dbReference>
<accession>A0A087RTS8</accession>
<dbReference type="UniPathway" id="UPA00251">
    <property type="reaction ID" value="UER00317"/>
</dbReference>
<dbReference type="GO" id="GO:0006782">
    <property type="term" value="P:protoporphyrinogen IX biosynthetic process"/>
    <property type="evidence" value="ECO:0007669"/>
    <property type="project" value="UniProtKB-UniRule"/>
</dbReference>
<comment type="catalytic activity">
    <reaction evidence="1 8">
        <text>(S)-4-amino-5-oxopentanoate = 5-aminolevulinate</text>
        <dbReference type="Rhea" id="RHEA:14265"/>
        <dbReference type="ChEBI" id="CHEBI:57501"/>
        <dbReference type="ChEBI" id="CHEBI:356416"/>
        <dbReference type="EC" id="5.4.3.8"/>
    </reaction>
</comment>
<dbReference type="NCBIfam" id="NF000818">
    <property type="entry name" value="PRK00062.1"/>
    <property type="match status" value="1"/>
</dbReference>
<keyword evidence="7 8" id="KW-0627">Porphyrin biosynthesis</keyword>
<dbReference type="Pfam" id="PF00202">
    <property type="entry name" value="Aminotran_3"/>
    <property type="match status" value="1"/>
</dbReference>
<dbReference type="PANTHER" id="PTHR43713:SF3">
    <property type="entry name" value="GLUTAMATE-1-SEMIALDEHYDE 2,1-AMINOMUTASE 1, CHLOROPLASTIC-RELATED"/>
    <property type="match status" value="1"/>
</dbReference>
<protein>
    <recommendedName>
        <fullName evidence="8">Glutamate-1-semialdehyde 2,1-aminomutase</fullName>
        <shortName evidence="8">GSA</shortName>
        <ecNumber evidence="8">5.4.3.8</ecNumber>
    </recommendedName>
    <alternativeName>
        <fullName evidence="8">Glutamate-1-semialdehyde aminotransferase</fullName>
        <shortName evidence="8">GSA-AT</shortName>
    </alternativeName>
</protein>
<dbReference type="EC" id="5.4.3.8" evidence="8"/>
<evidence type="ECO:0000256" key="1">
    <source>
        <dbReference type="ARBA" id="ARBA00001579"/>
    </source>
</evidence>
<evidence type="ECO:0000313" key="9">
    <source>
        <dbReference type="EMBL" id="KFM16882.1"/>
    </source>
</evidence>
<keyword evidence="10" id="KW-1185">Reference proteome</keyword>
<evidence type="ECO:0000256" key="7">
    <source>
        <dbReference type="ARBA" id="ARBA00023244"/>
    </source>
</evidence>
<dbReference type="GO" id="GO:0042286">
    <property type="term" value="F:glutamate-1-semialdehyde 2,1-aminomutase activity"/>
    <property type="evidence" value="ECO:0007669"/>
    <property type="project" value="UniProtKB-UniRule"/>
</dbReference>
<dbReference type="Gene3D" id="3.90.1150.10">
    <property type="entry name" value="Aspartate Aminotransferase, domain 1"/>
    <property type="match status" value="1"/>
</dbReference>
<feature type="modified residue" description="N6-(pyridoxal phosphate)lysine" evidence="8">
    <location>
        <position position="282"/>
    </location>
</feature>
<dbReference type="Gene3D" id="3.40.640.10">
    <property type="entry name" value="Type I PLP-dependent aspartate aminotransferase-like (Major domain)"/>
    <property type="match status" value="1"/>
</dbReference>
<proteinExistence type="inferred from homology"/>
<dbReference type="HAMAP" id="MF_00375">
    <property type="entry name" value="HemL_aminotrans_3"/>
    <property type="match status" value="1"/>
</dbReference>
<dbReference type="GO" id="GO:0008483">
    <property type="term" value="F:transaminase activity"/>
    <property type="evidence" value="ECO:0007669"/>
    <property type="project" value="InterPro"/>
</dbReference>
<dbReference type="InterPro" id="IPR015421">
    <property type="entry name" value="PyrdxlP-dep_Trfase_major"/>
</dbReference>
<comment type="cofactor">
    <cofactor evidence="2 8">
        <name>pyridoxal 5'-phosphate</name>
        <dbReference type="ChEBI" id="CHEBI:597326"/>
    </cofactor>
</comment>
<dbReference type="FunFam" id="3.40.640.10:FF:000021">
    <property type="entry name" value="Glutamate-1-semialdehyde 2,1-aminomutase"/>
    <property type="match status" value="1"/>
</dbReference>
<dbReference type="InterPro" id="IPR015422">
    <property type="entry name" value="PyrdxlP-dep_Trfase_small"/>
</dbReference>
<reference evidence="9 10" key="1">
    <citation type="submission" date="2014-06" db="EMBL/GenBank/DDBJ databases">
        <authorList>
            <person name="Ngugi D.K."/>
            <person name="Blom J."/>
            <person name="Alam I."/>
            <person name="Rashid M."/>
            <person name="Baalawi W."/>
            <person name="Zhang G."/>
            <person name="Hikmawan T."/>
            <person name="Guan Y."/>
            <person name="Antunes A."/>
            <person name="Siam R."/>
            <person name="El-Dorry H."/>
            <person name="Bajic V."/>
            <person name="Stingl U."/>
        </authorList>
    </citation>
    <scope>NUCLEOTIDE SEQUENCE [LARGE SCALE GENOMIC DNA]</scope>
    <source>
        <strain evidence="9">SCGC AAA799-D11</strain>
    </source>
</reference>
<keyword evidence="6 8" id="KW-0413">Isomerase</keyword>
<comment type="similarity">
    <text evidence="4 8">Belongs to the class-III pyridoxal-phosphate-dependent aminotransferase family. HemL subfamily.</text>
</comment>
<organism evidence="9 10">
    <name type="scientific">Marine Group I thaumarchaeote SCGC AAA799-D11</name>
    <dbReference type="NCBI Taxonomy" id="1502291"/>
    <lineage>
        <taxon>Archaea</taxon>
        <taxon>Nitrososphaerota</taxon>
        <taxon>Marine Group I</taxon>
    </lineage>
</organism>
<dbReference type="PANTHER" id="PTHR43713">
    <property type="entry name" value="GLUTAMATE-1-SEMIALDEHYDE 2,1-AMINOMUTASE"/>
    <property type="match status" value="1"/>
</dbReference>
<evidence type="ECO:0000256" key="8">
    <source>
        <dbReference type="HAMAP-Rule" id="MF_00375"/>
    </source>
</evidence>
<dbReference type="InterPro" id="IPR004639">
    <property type="entry name" value="4pyrrol_synth_GluAld_NH2Trfase"/>
</dbReference>
<dbReference type="SUPFAM" id="SSF53383">
    <property type="entry name" value="PLP-dependent transferases"/>
    <property type="match status" value="1"/>
</dbReference>
<comment type="pathway">
    <text evidence="3">Porphyrin-containing compound metabolism; protoporphyrin-IX biosynthesis; 5-aminolevulinate from L-glutamyl-tRNA(Glu): step 2/2.</text>
</comment>
<dbReference type="NCBIfam" id="TIGR00713">
    <property type="entry name" value="hemL"/>
    <property type="match status" value="1"/>
</dbReference>
<evidence type="ECO:0000256" key="5">
    <source>
        <dbReference type="ARBA" id="ARBA00022898"/>
    </source>
</evidence>
<gene>
    <name evidence="8 9" type="primary">hemL</name>
    <name evidence="9" type="ORF">AAA799D11_00447</name>
</gene>
<dbReference type="InterPro" id="IPR015424">
    <property type="entry name" value="PyrdxlP-dep_Trfase"/>
</dbReference>
<sequence>MANFKPKEPQITNNNDQNHYQLLSNSKLFSDAKKVTPLGVNSPVRYFEPYPFFTKKANGAYLWDADNRKLIDFCNGYGALLLGHRRKEIINAVSKQLTKGTLYCTPTDAETQLAKLIVGNFPSIEKVRLMNTGGEATMTAIRLARGFTKKKKIIKFEGCYHGAHDSVLVKAGSGSAHNGISVSDGGLDEVSKNTLVVQYNNIEDLQKTIQKNKDIAGVIVEPILANMGLILPEKNFLSDLRKITKENNIPLIFDEVVTGFRVAPGGAQQHFGIKPDLTTMAKALSNGFTISAVGGKKEIMDLLSPGGKVYQASTFAGNPISVSAAIASIKTINKLKNKLYSKLERFNLLFSTALDDMATDMGIPHQINFTASMLQIFFTNKPVTNYETSKNANAKKFQKMFKTLLKKGVFIAPSQFEVVFLSDAHTENDLNKTLDAYHLALKSVKN</sequence>
<dbReference type="PROSITE" id="PS00600">
    <property type="entry name" value="AA_TRANSFER_CLASS_3"/>
    <property type="match status" value="1"/>
</dbReference>
<evidence type="ECO:0000313" key="10">
    <source>
        <dbReference type="Proteomes" id="UP000029386"/>
    </source>
</evidence>
<comment type="subcellular location">
    <subcellularLocation>
        <location evidence="8">Cytoplasm</location>
    </subcellularLocation>
</comment>